<evidence type="ECO:0000313" key="1">
    <source>
        <dbReference type="EMBL" id="KFM70339.1"/>
    </source>
</evidence>
<name>A0A087TZ00_STEMI</name>
<keyword evidence="2" id="KW-1185">Reference proteome</keyword>
<sequence>MFWNQLSNMHAEKKNQKLAKSKPVCKLALYSFVLSTIHRGRVKSGEEKRKVNSILKPAYHALNQKAVGDVPGGEFGDICFRTGVFVM</sequence>
<evidence type="ECO:0000313" key="2">
    <source>
        <dbReference type="Proteomes" id="UP000054359"/>
    </source>
</evidence>
<organism evidence="1 2">
    <name type="scientific">Stegodyphus mimosarum</name>
    <name type="common">African social velvet spider</name>
    <dbReference type="NCBI Taxonomy" id="407821"/>
    <lineage>
        <taxon>Eukaryota</taxon>
        <taxon>Metazoa</taxon>
        <taxon>Ecdysozoa</taxon>
        <taxon>Arthropoda</taxon>
        <taxon>Chelicerata</taxon>
        <taxon>Arachnida</taxon>
        <taxon>Araneae</taxon>
        <taxon>Araneomorphae</taxon>
        <taxon>Entelegynae</taxon>
        <taxon>Eresoidea</taxon>
        <taxon>Eresidae</taxon>
        <taxon>Stegodyphus</taxon>
    </lineage>
</organism>
<dbReference type="EMBL" id="KK117389">
    <property type="protein sequence ID" value="KFM70339.1"/>
    <property type="molecule type" value="Genomic_DNA"/>
</dbReference>
<feature type="non-terminal residue" evidence="1">
    <location>
        <position position="87"/>
    </location>
</feature>
<protein>
    <submittedName>
        <fullName evidence="1">Uncharacterized protein</fullName>
    </submittedName>
</protein>
<dbReference type="Proteomes" id="UP000054359">
    <property type="component" value="Unassembled WGS sequence"/>
</dbReference>
<reference evidence="1 2" key="1">
    <citation type="submission" date="2013-11" db="EMBL/GenBank/DDBJ databases">
        <title>Genome sequencing of Stegodyphus mimosarum.</title>
        <authorList>
            <person name="Bechsgaard J."/>
        </authorList>
    </citation>
    <scope>NUCLEOTIDE SEQUENCE [LARGE SCALE GENOMIC DNA]</scope>
</reference>
<dbReference type="AlphaFoldDB" id="A0A087TZ00"/>
<accession>A0A087TZ00</accession>
<gene>
    <name evidence="1" type="ORF">X975_19158</name>
</gene>
<proteinExistence type="predicted"/>